<dbReference type="Proteomes" id="UP000270342">
    <property type="component" value="Unassembled WGS sequence"/>
</dbReference>
<dbReference type="InterPro" id="IPR011990">
    <property type="entry name" value="TPR-like_helical_dom_sf"/>
</dbReference>
<dbReference type="Pfam" id="PF00515">
    <property type="entry name" value="TPR_1"/>
    <property type="match status" value="1"/>
</dbReference>
<evidence type="ECO:0000256" key="1">
    <source>
        <dbReference type="ARBA" id="ARBA00022737"/>
    </source>
</evidence>
<dbReference type="Gene3D" id="3.40.50.2000">
    <property type="entry name" value="Glycogen Phosphorylase B"/>
    <property type="match status" value="1"/>
</dbReference>
<comment type="caution">
    <text evidence="4">The sequence shown here is derived from an EMBL/GenBank/DDBJ whole genome shotgun (WGS) entry which is preliminary data.</text>
</comment>
<feature type="repeat" description="TPR" evidence="3">
    <location>
        <begin position="34"/>
        <end position="67"/>
    </location>
</feature>
<dbReference type="SMART" id="SM00028">
    <property type="entry name" value="TPR"/>
    <property type="match status" value="9"/>
</dbReference>
<dbReference type="InterPro" id="IPR052346">
    <property type="entry name" value="O-mannosyl-transferase_TMTC"/>
</dbReference>
<reference evidence="4 5" key="1">
    <citation type="submission" date="2018-10" db="EMBL/GenBank/DDBJ databases">
        <title>Robbsia sp. DHC34, isolated from soil.</title>
        <authorList>
            <person name="Gao Z.-H."/>
            <person name="Qiu L.-H."/>
        </authorList>
    </citation>
    <scope>NUCLEOTIDE SEQUENCE [LARGE SCALE GENOMIC DNA]</scope>
    <source>
        <strain evidence="4 5">DHC34</strain>
    </source>
</reference>
<dbReference type="Pfam" id="PF13432">
    <property type="entry name" value="TPR_16"/>
    <property type="match status" value="2"/>
</dbReference>
<feature type="repeat" description="TPR" evidence="3">
    <location>
        <begin position="170"/>
        <end position="203"/>
    </location>
</feature>
<organism evidence="4 5">
    <name type="scientific">Pararobbsia silviterrae</name>
    <dbReference type="NCBI Taxonomy" id="1792498"/>
    <lineage>
        <taxon>Bacteria</taxon>
        <taxon>Pseudomonadati</taxon>
        <taxon>Pseudomonadota</taxon>
        <taxon>Betaproteobacteria</taxon>
        <taxon>Burkholderiales</taxon>
        <taxon>Burkholderiaceae</taxon>
        <taxon>Pararobbsia</taxon>
    </lineage>
</organism>
<protein>
    <submittedName>
        <fullName evidence="4">Tetratricopeptide repeat protein</fullName>
    </submittedName>
</protein>
<dbReference type="InterPro" id="IPR019734">
    <property type="entry name" value="TPR_rpt"/>
</dbReference>
<dbReference type="EMBL" id="RBZU01000001">
    <property type="protein sequence ID" value="RKP59237.1"/>
    <property type="molecule type" value="Genomic_DNA"/>
</dbReference>
<evidence type="ECO:0000313" key="5">
    <source>
        <dbReference type="Proteomes" id="UP000270342"/>
    </source>
</evidence>
<dbReference type="Gene3D" id="1.25.40.10">
    <property type="entry name" value="Tetratricopeptide repeat domain"/>
    <property type="match status" value="5"/>
</dbReference>
<keyword evidence="1" id="KW-0677">Repeat</keyword>
<dbReference type="SUPFAM" id="SSF53756">
    <property type="entry name" value="UDP-Glycosyltransferase/glycogen phosphorylase"/>
    <property type="match status" value="1"/>
</dbReference>
<evidence type="ECO:0000256" key="2">
    <source>
        <dbReference type="ARBA" id="ARBA00022803"/>
    </source>
</evidence>
<proteinExistence type="predicted"/>
<keyword evidence="2 3" id="KW-0802">TPR repeat</keyword>
<dbReference type="PROSITE" id="PS50293">
    <property type="entry name" value="TPR_REGION"/>
    <property type="match status" value="1"/>
</dbReference>
<dbReference type="PANTHER" id="PTHR44227">
    <property type="match status" value="1"/>
</dbReference>
<sequence length="610" mass="66226">MNVLREAYAAHQRGRLAEAERGYLAALQQSPDEVDALHLLGLLRHQQGRHTEAVDLLKRAVALRPRFAGAHLNLGNAWKALKRFDEAQASYRAALAAQPDMAHAHFNLANTLVTLEQHEEAIDHFEQAVRLQPNHAAAFNNLGNSLAALKRHEAAAGAFYKAIQLQPGYAGAHNNLGLALNALERHDEALDHFRAALASEPNFTLARFNLGSTLDKLNRAAEAIEPLERVARDQPAFAPGHYALGNAYANAGRLDDARARLEEAVALDPSFALAWQDLGTVAYDLGDYTHAADALEHATQWRPDLALAQYNLGLVALMNGAFERGFDAYEWRWNVWPRPVVDAPAWRGGPLPGDAARLLIHAEQGLGDTLQFVRYVPRVAALGARVVLEVQPSLVRLLGPSAEAWGIELIARGAKRPPVDAECPLLSLPLALRTRPDTIPHNVPYLMAPGLAPAFDDAGRRRVGLVWSGAVRARRETRAIPVGALAPLLAIDGIEWVVLQPDIGDADRDALAAWPSVRFAPTPSDFADTADTIAGLDLVVTIDTSVAHLAGAMGRPVWIMLPKGPDWRWGASAATTPWYPSARLFRQTRASDWSVVVAHVAAALCADRAS</sequence>
<dbReference type="SUPFAM" id="SSF48452">
    <property type="entry name" value="TPR-like"/>
    <property type="match status" value="2"/>
</dbReference>
<dbReference type="AlphaFoldDB" id="A0A494YGT0"/>
<feature type="repeat" description="TPR" evidence="3">
    <location>
        <begin position="102"/>
        <end position="135"/>
    </location>
</feature>
<dbReference type="OrthoDB" id="9814129at2"/>
<feature type="repeat" description="TPR" evidence="3">
    <location>
        <begin position="136"/>
        <end position="169"/>
    </location>
</feature>
<dbReference type="Pfam" id="PF13414">
    <property type="entry name" value="TPR_11"/>
    <property type="match status" value="1"/>
</dbReference>
<evidence type="ECO:0000256" key="3">
    <source>
        <dbReference type="PROSITE-ProRule" id="PRU00339"/>
    </source>
</evidence>
<evidence type="ECO:0000313" key="4">
    <source>
        <dbReference type="EMBL" id="RKP59237.1"/>
    </source>
</evidence>
<feature type="repeat" description="TPR" evidence="3">
    <location>
        <begin position="238"/>
        <end position="271"/>
    </location>
</feature>
<feature type="repeat" description="TPR" evidence="3">
    <location>
        <begin position="68"/>
        <end position="101"/>
    </location>
</feature>
<dbReference type="RefSeq" id="WP_121083927.1">
    <property type="nucleotide sequence ID" value="NZ_RBZU01000001.1"/>
</dbReference>
<dbReference type="PANTHER" id="PTHR44227:SF3">
    <property type="entry name" value="PROTEIN O-MANNOSYL-TRANSFERASE TMTC4"/>
    <property type="match status" value="1"/>
</dbReference>
<feature type="repeat" description="TPR" evidence="3">
    <location>
        <begin position="272"/>
        <end position="305"/>
    </location>
</feature>
<name>A0A494YGT0_9BURK</name>
<accession>A0A494YGT0</accession>
<dbReference type="PROSITE" id="PS50005">
    <property type="entry name" value="TPR"/>
    <property type="match status" value="7"/>
</dbReference>
<gene>
    <name evidence="4" type="ORF">D7S86_04920</name>
</gene>
<keyword evidence="5" id="KW-1185">Reference proteome</keyword>